<gene>
    <name evidence="3" type="ORF">QVO10_00155</name>
</gene>
<sequence length="1228" mass="134308">MKKHTFYYIALSALAMLTGCSEEDGFGLKPIDGNRSLTATIEQNNLSRTAVSEEGQVSWTETDAIGVFGTASQNIRFAYQSSTGNGSSATFRGDFPEEEPMEQAYYPYQEEATLSGNSLTLNLPSEYTYTGNSNAPMLGIKNDDGTFTFKHLTGLLRITINNVPEEAERFVITSSAATDAPNIAGQATVTDITADNASLSITANGSQSITYRLGTLTEETGFRTFFVPLPVGDYPQLSVALYAKDSTDPYFTKTISDITVHRAVMIDMPILDAQTGAQYVLSENTTEITEDMAEHISISPDDNTTLIYESGIAEEDVPEVGDIIFAKVSENFPDGFLGKVSSIKENGDGSYTVETGVAALSEAFDELYVNETVTLEPIEQTRSRADGSISGFDIELTKEIGAVYKTESSPFYASSKANFGSRFAAYIFLDKQKKVERINLTFVNSFSMEGEIGMSGTFPSDEEKGVVKMGLGSISFKSVPMAYGIIQITPVIAPALVARAKGTAENKIGFETKILNISGAEYTNGKWNPTPNREPNGSENKSPWKFENGVNSSLTFKGELFAGFAFALEGRLYNRDDMKISVEPEAGINLEGQLEVNSDNSESLEQILSDAKLTTSVGINASFKADASLLVPGDLEAEVKLFELKLWEREVPLLPFMKKPEATVTPKEETETTPEQAYTADMTSELQGPTLMKDMEVSYVLENEDTGEIEEVSDPIAYSGDMEGEIYEGEMPQDTTQTVEVKFDNLKEDATYKIYPVVTSPTLENIAEENKVELPERAITVSTTDPNYEREILINLYNATDGDNWKLSFETNWCSDKPLNEWYGIETNDAGNVISIDLAHFGLTGIADLRGLTHLEKVNLEYNSLTALGISGLSNLKELDCANNQLTNLDVAELTNLEHLYCESNLLTELNVSQLRNLTILICNKNNLKTLDLKNLTQLTSLSCSYNQLSNLDVTHLTKLINFSCNSNQLSNIDVSNLTQLINLSCGDNGLTTLDVSNCTKLQDLSCSIGNLTNLDVSKLTDLRTLSCTGNPIVSLDVSKCTQLRDLNCGANDELVNLNISGLTNLVKLQLAGSDTGVNGGILDVSASKNLEELKCVSSGLTQINVSGLTHLKSLECWINNLSNLDVSGLSSLVTLDCNYNQSMSSLNLTGAINLETIDCSSCNIRELDITDLQKLKTLDCANNNSLTTVYLSQYPDNFTGLYGMINPELYPEPNHKNGYQYPEFIYK</sequence>
<dbReference type="PANTHER" id="PTHR47566">
    <property type="match status" value="1"/>
</dbReference>
<dbReference type="Proteomes" id="UP001167871">
    <property type="component" value="Unassembled WGS sequence"/>
</dbReference>
<dbReference type="InterPro" id="IPR032675">
    <property type="entry name" value="LRR_dom_sf"/>
</dbReference>
<dbReference type="SMART" id="SM00365">
    <property type="entry name" value="LRR_SD22"/>
    <property type="match status" value="6"/>
</dbReference>
<dbReference type="PROSITE" id="PS51257">
    <property type="entry name" value="PROKAR_LIPOPROTEIN"/>
    <property type="match status" value="1"/>
</dbReference>
<comment type="caution">
    <text evidence="3">The sequence shown here is derived from an EMBL/GenBank/DDBJ whole genome shotgun (WGS) entry which is preliminary data.</text>
</comment>
<dbReference type="Pfam" id="PF12799">
    <property type="entry name" value="LRR_4"/>
    <property type="match status" value="1"/>
</dbReference>
<dbReference type="InterPro" id="IPR052574">
    <property type="entry name" value="CDIRP"/>
</dbReference>
<evidence type="ECO:0000256" key="2">
    <source>
        <dbReference type="ARBA" id="ARBA00022737"/>
    </source>
</evidence>
<dbReference type="InterPro" id="IPR042278">
    <property type="entry name" value="Mfa-like_1_N"/>
</dbReference>
<evidence type="ECO:0000313" key="3">
    <source>
        <dbReference type="EMBL" id="MDN0047814.1"/>
    </source>
</evidence>
<name>A0ABT7X145_9BACE</name>
<reference evidence="3" key="2">
    <citation type="submission" date="2024-05" db="EMBL/GenBank/DDBJ databases">
        <title>Identification and characterization of horizontal gene transfer across gut microbiota members of farm animals based on homology search.</title>
        <authorList>
            <person name="Schwarzerova J."/>
            <person name="Nykrynova M."/>
            <person name="Jureckova K."/>
            <person name="Cejkova D."/>
            <person name="Rychlik I."/>
        </authorList>
    </citation>
    <scope>NUCLEOTIDE SEQUENCE</scope>
    <source>
        <strain evidence="3">84_SSukc20</strain>
    </source>
</reference>
<evidence type="ECO:0000256" key="1">
    <source>
        <dbReference type="ARBA" id="ARBA00022614"/>
    </source>
</evidence>
<accession>A0ABT7X145</accession>
<dbReference type="Gene3D" id="3.80.10.10">
    <property type="entry name" value="Ribonuclease Inhibitor"/>
    <property type="match status" value="2"/>
</dbReference>
<dbReference type="PANTHER" id="PTHR47566:SF1">
    <property type="entry name" value="PROTEIN NUD1"/>
    <property type="match status" value="1"/>
</dbReference>
<keyword evidence="4" id="KW-1185">Reference proteome</keyword>
<dbReference type="InterPro" id="IPR025875">
    <property type="entry name" value="Leu-rich_rpt_4"/>
</dbReference>
<proteinExistence type="predicted"/>
<protein>
    <submittedName>
        <fullName evidence="3">Leucine-rich repeat domain-containing protein</fullName>
    </submittedName>
</protein>
<dbReference type="SUPFAM" id="SSF52058">
    <property type="entry name" value="L domain-like"/>
    <property type="match status" value="2"/>
</dbReference>
<dbReference type="EMBL" id="JAUEII010000001">
    <property type="protein sequence ID" value="MDN0047814.1"/>
    <property type="molecule type" value="Genomic_DNA"/>
</dbReference>
<keyword evidence="1" id="KW-0433">Leucine-rich repeat</keyword>
<dbReference type="RefSeq" id="WP_301638785.1">
    <property type="nucleotide sequence ID" value="NZ_JAUEII010000001.1"/>
</dbReference>
<dbReference type="Gene3D" id="2.60.40.2620">
    <property type="entry name" value="Fimbrillin-like"/>
    <property type="match status" value="1"/>
</dbReference>
<organism evidence="3 4">
    <name type="scientific">Bacteroides gallinaceum</name>
    <dbReference type="NCBI Taxonomy" id="1462571"/>
    <lineage>
        <taxon>Bacteria</taxon>
        <taxon>Pseudomonadati</taxon>
        <taxon>Bacteroidota</taxon>
        <taxon>Bacteroidia</taxon>
        <taxon>Bacteroidales</taxon>
        <taxon>Bacteroidaceae</taxon>
        <taxon>Bacteroides</taxon>
    </lineage>
</organism>
<keyword evidence="2" id="KW-0677">Repeat</keyword>
<dbReference type="CDD" id="cd13120">
    <property type="entry name" value="BF2867_like_N"/>
    <property type="match status" value="1"/>
</dbReference>
<evidence type="ECO:0000313" key="4">
    <source>
        <dbReference type="Proteomes" id="UP001167871"/>
    </source>
</evidence>
<reference evidence="3" key="1">
    <citation type="submission" date="2023-06" db="EMBL/GenBank/DDBJ databases">
        <authorList>
            <person name="Zeman M."/>
            <person name="Kubasova T."/>
            <person name="Jahodarova E."/>
            <person name="Nykrynova M."/>
            <person name="Rychlik I."/>
        </authorList>
    </citation>
    <scope>NUCLEOTIDE SEQUENCE</scope>
    <source>
        <strain evidence="3">84_SSukc20</strain>
    </source>
</reference>